<keyword evidence="2" id="KW-1185">Reference proteome</keyword>
<dbReference type="PANTHER" id="PTHR35317">
    <property type="entry name" value="OS04G0629600 PROTEIN"/>
    <property type="match status" value="1"/>
</dbReference>
<proteinExistence type="predicted"/>
<evidence type="ECO:0000313" key="1">
    <source>
        <dbReference type="EMBL" id="KAK2574862.1"/>
    </source>
</evidence>
<accession>A0AAD9VIG5</accession>
<feature type="non-terminal residue" evidence="1">
    <location>
        <position position="180"/>
    </location>
</feature>
<organism evidence="1 2">
    <name type="scientific">Odynerus spinipes</name>
    <dbReference type="NCBI Taxonomy" id="1348599"/>
    <lineage>
        <taxon>Eukaryota</taxon>
        <taxon>Metazoa</taxon>
        <taxon>Ecdysozoa</taxon>
        <taxon>Arthropoda</taxon>
        <taxon>Hexapoda</taxon>
        <taxon>Insecta</taxon>
        <taxon>Pterygota</taxon>
        <taxon>Neoptera</taxon>
        <taxon>Endopterygota</taxon>
        <taxon>Hymenoptera</taxon>
        <taxon>Apocrita</taxon>
        <taxon>Aculeata</taxon>
        <taxon>Vespoidea</taxon>
        <taxon>Vespidae</taxon>
        <taxon>Eumeninae</taxon>
        <taxon>Odynerus</taxon>
    </lineage>
</organism>
<dbReference type="Proteomes" id="UP001258017">
    <property type="component" value="Unassembled WGS sequence"/>
</dbReference>
<dbReference type="EMBL" id="JAIFRP010004608">
    <property type="protein sequence ID" value="KAK2574862.1"/>
    <property type="molecule type" value="Genomic_DNA"/>
</dbReference>
<reference evidence="1" key="1">
    <citation type="submission" date="2021-08" db="EMBL/GenBank/DDBJ databases">
        <authorList>
            <person name="Misof B."/>
            <person name="Oliver O."/>
            <person name="Podsiadlowski L."/>
            <person name="Donath A."/>
            <person name="Peters R."/>
            <person name="Mayer C."/>
            <person name="Rust J."/>
            <person name="Gunkel S."/>
            <person name="Lesny P."/>
            <person name="Martin S."/>
            <person name="Oeyen J.P."/>
            <person name="Petersen M."/>
            <person name="Panagiotis P."/>
            <person name="Wilbrandt J."/>
            <person name="Tanja T."/>
        </authorList>
    </citation>
    <scope>NUCLEOTIDE SEQUENCE</scope>
    <source>
        <strain evidence="1">GBR_01_08_01A</strain>
        <tissue evidence="1">Thorax + abdomen</tissue>
    </source>
</reference>
<dbReference type="AlphaFoldDB" id="A0AAD9VIG5"/>
<reference evidence="1" key="2">
    <citation type="journal article" date="2023" name="Commun. Biol.">
        <title>Intrasexual cuticular hydrocarbon dimorphism in a wasp sheds light on hydrocarbon biosynthesis genes in Hymenoptera.</title>
        <authorList>
            <person name="Moris V.C."/>
            <person name="Podsiadlowski L."/>
            <person name="Martin S."/>
            <person name="Oeyen J.P."/>
            <person name="Donath A."/>
            <person name="Petersen M."/>
            <person name="Wilbrandt J."/>
            <person name="Misof B."/>
            <person name="Liedtke D."/>
            <person name="Thamm M."/>
            <person name="Scheiner R."/>
            <person name="Schmitt T."/>
            <person name="Niehuis O."/>
        </authorList>
    </citation>
    <scope>NUCLEOTIDE SEQUENCE</scope>
    <source>
        <strain evidence="1">GBR_01_08_01A</strain>
    </source>
</reference>
<evidence type="ECO:0008006" key="3">
    <source>
        <dbReference type="Google" id="ProtNLM"/>
    </source>
</evidence>
<protein>
    <recommendedName>
        <fullName evidence="3">DUF4219 domain-containing protein</fullName>
    </recommendedName>
</protein>
<name>A0AAD9VIG5_9HYME</name>
<gene>
    <name evidence="1" type="ORF">KPH14_013036</name>
</gene>
<sequence length="180" mass="20803">MENSLPRGPLLTGSNYLVWAMKMEAILSLKRLYSVLKEEKPADTATEKVKTEWESRNEQAVAYIRLHLSDEQALQFATERDARQLWNKIKSAYAGAAEDQKIDAGNDLKYLRMEEKEAVSDYIARARGLATKCMSLQLQVTPRELAYYTVRGINNQYKDIREILKTQRDKSLEEIQEILK</sequence>
<evidence type="ECO:0000313" key="2">
    <source>
        <dbReference type="Proteomes" id="UP001258017"/>
    </source>
</evidence>
<dbReference type="Pfam" id="PF14223">
    <property type="entry name" value="Retrotran_gag_2"/>
    <property type="match status" value="1"/>
</dbReference>
<dbReference type="PANTHER" id="PTHR35317:SF29">
    <property type="entry name" value="CCHC-TYPE DOMAIN-CONTAINING PROTEIN"/>
    <property type="match status" value="1"/>
</dbReference>
<comment type="caution">
    <text evidence="1">The sequence shown here is derived from an EMBL/GenBank/DDBJ whole genome shotgun (WGS) entry which is preliminary data.</text>
</comment>